<keyword evidence="1" id="KW-1133">Transmembrane helix</keyword>
<reference evidence="2" key="1">
    <citation type="journal article" date="2010" name="BMC Genomics">
        <title>An insight into the sialome of Glossina morsitans morsitans.</title>
        <authorList>
            <person name="Alves-Silva J."/>
            <person name="Ribeiro J.M."/>
            <person name="Van Den Abbeele J."/>
            <person name="Attardo G."/>
            <person name="Hao Z."/>
            <person name="Haines L.R."/>
            <person name="Soares M.B."/>
            <person name="Berriman M."/>
            <person name="Aksoy S."/>
            <person name="Lehane M.J."/>
        </authorList>
    </citation>
    <scope>NUCLEOTIDE SEQUENCE</scope>
    <source>
        <tissue evidence="2">Salivary gland</tissue>
    </source>
</reference>
<protein>
    <submittedName>
        <fullName evidence="2 3">Hypothetical secreted peptide</fullName>
    </submittedName>
</protein>
<reference evidence="3" key="3">
    <citation type="submission" date="2014-03" db="EMBL/GenBank/DDBJ databases">
        <title>Genome Sequence of the Tsetse Fly (Glossina morsitans): Vector of African Trypanosomiasis.</title>
        <authorList>
            <person name="Lawson D."/>
        </authorList>
    </citation>
    <scope>NUCLEOTIDE SEQUENCE [LARGE SCALE GENOMIC DNA]</scope>
    <source>
        <strain evidence="3">Yale</strain>
    </source>
</reference>
<organism evidence="2">
    <name type="scientific">Glossina morsitans morsitans</name>
    <name type="common">Savannah tsetse fly</name>
    <dbReference type="NCBI Taxonomy" id="37546"/>
    <lineage>
        <taxon>Eukaryota</taxon>
        <taxon>Metazoa</taxon>
        <taxon>Ecdysozoa</taxon>
        <taxon>Arthropoda</taxon>
        <taxon>Hexapoda</taxon>
        <taxon>Insecta</taxon>
        <taxon>Pterygota</taxon>
        <taxon>Neoptera</taxon>
        <taxon>Endopterygota</taxon>
        <taxon>Diptera</taxon>
        <taxon>Brachycera</taxon>
        <taxon>Muscomorpha</taxon>
        <taxon>Hippoboscoidea</taxon>
        <taxon>Glossinidae</taxon>
        <taxon>Glossina</taxon>
    </lineage>
</organism>
<feature type="transmembrane region" description="Helical" evidence="1">
    <location>
        <begin position="6"/>
        <end position="23"/>
    </location>
</feature>
<evidence type="ECO:0000313" key="4">
    <source>
        <dbReference type="Proteomes" id="UP000092444"/>
    </source>
</evidence>
<evidence type="ECO:0000313" key="3">
    <source>
        <dbReference type="EnsemblMetazoa" id="GMOY012288-PA"/>
    </source>
</evidence>
<reference evidence="3" key="6">
    <citation type="submission" date="2025-05" db="UniProtKB">
        <authorList>
            <consortium name="EnsemblMetazoa"/>
        </authorList>
    </citation>
    <scope>IDENTIFICATION</scope>
    <source>
        <strain evidence="3">Yale</strain>
    </source>
</reference>
<evidence type="ECO:0000256" key="1">
    <source>
        <dbReference type="SAM" id="Phobius"/>
    </source>
</evidence>
<reference evidence="3 4" key="4">
    <citation type="submission" date="2014-03" db="EMBL/GenBank/DDBJ databases">
        <title>Genome Sequence of the Tsetse Fly (Glossina morsitans): Vector of African Trypanosomiasis.</title>
        <authorList>
            <consortium name="International Glossina Genome Initiative W.H.O."/>
            <person name="Lawson D."/>
        </authorList>
    </citation>
    <scope>NUCLEOTIDE SEQUENCE [LARGE SCALE GENOMIC DNA]</scope>
    <source>
        <strain evidence="3 4">Yale</strain>
    </source>
</reference>
<proteinExistence type="evidence at transcript level"/>
<dbReference type="EnsemblMetazoa" id="GMOY012288-RA">
    <property type="protein sequence ID" value="GMOY012288-PA"/>
    <property type="gene ID" value="GMOY012288"/>
</dbReference>
<keyword evidence="4" id="KW-1185">Reference proteome</keyword>
<dbReference type="EMBL" id="EZ424385">
    <property type="protein sequence ID" value="ADD20661.1"/>
    <property type="molecule type" value="mRNA"/>
</dbReference>
<dbReference type="AlphaFoldDB" id="D3TSI3"/>
<keyword evidence="1" id="KW-0472">Membrane</keyword>
<dbReference type="Proteomes" id="UP000092444">
    <property type="component" value="Unassembled WGS sequence"/>
</dbReference>
<reference evidence="3" key="5">
    <citation type="submission" date="2016-07" db="UniProtKB">
        <authorList>
            <consortium name="VectorBase"/>
        </authorList>
    </citation>
    <scope>IDENTIFICATION</scope>
    <source>
        <strain evidence="3">Yale</strain>
    </source>
</reference>
<evidence type="ECO:0000313" key="2">
    <source>
        <dbReference type="EMBL" id="ADD20661.1"/>
    </source>
</evidence>
<accession>D3TSI3</accession>
<name>D3TSI3_GLOMM</name>
<keyword evidence="1" id="KW-0812">Transmembrane</keyword>
<dbReference type="VEuPathDB" id="VectorBase:GMOY012288"/>
<dbReference type="EMBL" id="CCAG010022240">
    <property type="status" value="NOT_ANNOTATED_CDS"/>
    <property type="molecule type" value="Genomic_DNA"/>
</dbReference>
<reference evidence="2" key="2">
    <citation type="submission" date="2010-01" db="EMBL/GenBank/DDBJ databases">
        <authorList>
            <consortium name="International Glossina Genome Initiative"/>
            <person name="da Silva J."/>
            <person name="Ribeiro J.M.C."/>
            <person name="Abbeele J.V."/>
            <person name="Attardo G."/>
            <person name="Hao Z."/>
            <person name="Haines L.R."/>
            <person name="Soares M.B."/>
            <person name="Berriman M."/>
            <person name="Aksoy S."/>
            <person name="Lehane M.J."/>
        </authorList>
    </citation>
    <scope>NUCLEOTIDE SEQUENCE</scope>
    <source>
        <tissue evidence="2">Salivary gland</tissue>
    </source>
</reference>
<sequence length="67" mass="7189">MLNKHFVVIFPLAIGAFALIVVGNGRSSGELYGLDLQVNKSIKTRSLADFLAQQSASIEVQDLLTGL</sequence>